<dbReference type="InterPro" id="IPR007892">
    <property type="entry name" value="CHASE4"/>
</dbReference>
<evidence type="ECO:0000313" key="4">
    <source>
        <dbReference type="Proteomes" id="UP000598467"/>
    </source>
</evidence>
<dbReference type="InterPro" id="IPR029787">
    <property type="entry name" value="Nucleotide_cyclase"/>
</dbReference>
<proteinExistence type="predicted"/>
<keyword evidence="1" id="KW-0472">Membrane</keyword>
<dbReference type="Proteomes" id="UP000598467">
    <property type="component" value="Unassembled WGS sequence"/>
</dbReference>
<feature type="transmembrane region" description="Helical" evidence="1">
    <location>
        <begin position="310"/>
        <end position="332"/>
    </location>
</feature>
<dbReference type="PANTHER" id="PTHR46663">
    <property type="entry name" value="DIGUANYLATE CYCLASE DGCT-RELATED"/>
    <property type="match status" value="1"/>
</dbReference>
<protein>
    <submittedName>
        <fullName evidence="3">Diguanylate cyclase</fullName>
    </submittedName>
</protein>
<evidence type="ECO:0000313" key="3">
    <source>
        <dbReference type="EMBL" id="MBD1546630.1"/>
    </source>
</evidence>
<keyword evidence="1" id="KW-1133">Transmembrane helix</keyword>
<gene>
    <name evidence="3" type="ORF">HK439_10170</name>
</gene>
<dbReference type="Pfam" id="PF05228">
    <property type="entry name" value="CHASE4"/>
    <property type="match status" value="1"/>
</dbReference>
<dbReference type="EMBL" id="JABFCZ010000010">
    <property type="protein sequence ID" value="MBD1546630.1"/>
    <property type="molecule type" value="Genomic_DNA"/>
</dbReference>
<reference evidence="3" key="1">
    <citation type="submission" date="2020-05" db="EMBL/GenBank/DDBJ databases">
        <title>Identification of trans-AT polyketide cluster in two marine bacteria, producers of a novel glutaramide-containing polyketide sesbanimide D and analogs.</title>
        <authorList>
            <person name="Kacar D."/>
            <person name="Rodriguez P."/>
            <person name="Canedo L."/>
            <person name="Gonzalez E."/>
            <person name="Galan B."/>
            <person name="De La Calle F."/>
            <person name="Garcia J.L."/>
        </authorList>
    </citation>
    <scope>NUCLEOTIDE SEQUENCE</scope>
    <source>
        <strain evidence="3">PHM038</strain>
    </source>
</reference>
<dbReference type="Pfam" id="PF00990">
    <property type="entry name" value="GGDEF"/>
    <property type="match status" value="1"/>
</dbReference>
<dbReference type="NCBIfam" id="TIGR00254">
    <property type="entry name" value="GGDEF"/>
    <property type="match status" value="1"/>
</dbReference>
<keyword evidence="1" id="KW-0812">Transmembrane</keyword>
<dbReference type="Gene3D" id="3.30.70.270">
    <property type="match status" value="1"/>
</dbReference>
<feature type="transmembrane region" description="Helical" evidence="1">
    <location>
        <begin position="53"/>
        <end position="75"/>
    </location>
</feature>
<dbReference type="PROSITE" id="PS50887">
    <property type="entry name" value="GGDEF"/>
    <property type="match status" value="1"/>
</dbReference>
<dbReference type="InterPro" id="IPR052163">
    <property type="entry name" value="DGC-Regulatory_Protein"/>
</dbReference>
<dbReference type="AlphaFoldDB" id="A0A926NYV6"/>
<accession>A0A926NYV6</accession>
<dbReference type="GO" id="GO:0003824">
    <property type="term" value="F:catalytic activity"/>
    <property type="evidence" value="ECO:0007669"/>
    <property type="project" value="UniProtKB-ARBA"/>
</dbReference>
<evidence type="ECO:0000256" key="1">
    <source>
        <dbReference type="SAM" id="Phobius"/>
    </source>
</evidence>
<evidence type="ECO:0000259" key="2">
    <source>
        <dbReference type="PROSITE" id="PS50887"/>
    </source>
</evidence>
<dbReference type="PANTHER" id="PTHR46663:SF4">
    <property type="entry name" value="DIGUANYLATE CYCLASE DGCT-RELATED"/>
    <property type="match status" value="1"/>
</dbReference>
<organism evidence="3 4">
    <name type="scientific">Roseibium aggregatum</name>
    <dbReference type="NCBI Taxonomy" id="187304"/>
    <lineage>
        <taxon>Bacteria</taxon>
        <taxon>Pseudomonadati</taxon>
        <taxon>Pseudomonadota</taxon>
        <taxon>Alphaproteobacteria</taxon>
        <taxon>Hyphomicrobiales</taxon>
        <taxon>Stappiaceae</taxon>
        <taxon>Roseibium</taxon>
    </lineage>
</organism>
<dbReference type="CDD" id="cd01949">
    <property type="entry name" value="GGDEF"/>
    <property type="match status" value="1"/>
</dbReference>
<dbReference type="SUPFAM" id="SSF55073">
    <property type="entry name" value="Nucleotide cyclase"/>
    <property type="match status" value="1"/>
</dbReference>
<comment type="caution">
    <text evidence="3">The sequence shown here is derived from an EMBL/GenBank/DDBJ whole genome shotgun (WGS) entry which is preliminary data.</text>
</comment>
<feature type="domain" description="GGDEF" evidence="2">
    <location>
        <begin position="382"/>
        <end position="516"/>
    </location>
</feature>
<name>A0A926NYV6_9HYPH</name>
<dbReference type="FunFam" id="3.30.70.270:FF:000001">
    <property type="entry name" value="Diguanylate cyclase domain protein"/>
    <property type="match status" value="1"/>
</dbReference>
<dbReference type="SMART" id="SM00267">
    <property type="entry name" value="GGDEF"/>
    <property type="match status" value="1"/>
</dbReference>
<sequence>MNSAAPVRCRGHFHPGTYESCWLFGVGSQQLKTDSFLTGAGDQKPAGRIAVRVYGLAAMLILLASMSLLLVGYVASRSADRQALENETLIFDNALYDRQLLIARDQLSVARWDRSVENIAHDFDQDFVRDEFIDSLWYDYNLHRAYLIGPDDRVLARSLEHQVDFTPETLKPGDPLKILADRTRAKFERNRIDLGDGYGQKRITTRQVADVSEFAFSRIDGQAVLLSAMAIVPDDGTVTLGEEPPVILISAKHIDDAFVKEFNAPLSLEDIAFLDGEAPEGRTARRALTGLQGEKIGHFVWTHDTPGQEIWGLVVPIAVALAALLSVAALVVSRQIGRLSASLEQSELRNRHFAQYDPLTGLANRMLFSDLLSHAIDRLPERPFALAACDLDKFKAVNDTYGHSAGDTVLCEVAKRLQVAVGDAGTVGRIGGDEFVILFDGRSDRESLKALADDILESVCRPIKLDACNNASVGISLGIAFAPQLGSLETEIFAAADEALYEAKDAGRNRAVFSARDLVSSKKQRERKSADTFHAA</sequence>
<dbReference type="InterPro" id="IPR043128">
    <property type="entry name" value="Rev_trsase/Diguanyl_cyclase"/>
</dbReference>
<dbReference type="InterPro" id="IPR000160">
    <property type="entry name" value="GGDEF_dom"/>
</dbReference>